<feature type="domain" description="DUF2179" evidence="7">
    <location>
        <begin position="222"/>
        <end position="276"/>
    </location>
</feature>
<protein>
    <submittedName>
        <fullName evidence="8">Membrane protein</fullName>
    </submittedName>
</protein>
<feature type="transmembrane region" description="Helical" evidence="6">
    <location>
        <begin position="107"/>
        <end position="126"/>
    </location>
</feature>
<evidence type="ECO:0000256" key="1">
    <source>
        <dbReference type="ARBA" id="ARBA00004651"/>
    </source>
</evidence>
<keyword evidence="2" id="KW-1003">Cell membrane</keyword>
<evidence type="ECO:0000256" key="3">
    <source>
        <dbReference type="ARBA" id="ARBA00022692"/>
    </source>
</evidence>
<dbReference type="RefSeq" id="WP_338237556.1">
    <property type="nucleotide sequence ID" value="NZ_BQKE01000001.1"/>
</dbReference>
<dbReference type="Pfam" id="PF02588">
    <property type="entry name" value="YitT_membrane"/>
    <property type="match status" value="1"/>
</dbReference>
<dbReference type="Gene3D" id="3.30.70.120">
    <property type="match status" value="1"/>
</dbReference>
<name>A0AAN4W0A3_9BACT</name>
<feature type="transmembrane region" description="Helical" evidence="6">
    <location>
        <begin position="51"/>
        <end position="69"/>
    </location>
</feature>
<dbReference type="PANTHER" id="PTHR33545">
    <property type="entry name" value="UPF0750 MEMBRANE PROTEIN YITT-RELATED"/>
    <property type="match status" value="1"/>
</dbReference>
<dbReference type="InterPro" id="IPR015867">
    <property type="entry name" value="N-reg_PII/ATP_PRibTrfase_C"/>
</dbReference>
<feature type="transmembrane region" description="Helical" evidence="6">
    <location>
        <begin position="153"/>
        <end position="169"/>
    </location>
</feature>
<feature type="transmembrane region" description="Helical" evidence="6">
    <location>
        <begin position="175"/>
        <end position="193"/>
    </location>
</feature>
<feature type="transmembrane region" description="Helical" evidence="6">
    <location>
        <begin position="7"/>
        <end position="31"/>
    </location>
</feature>
<dbReference type="InterPro" id="IPR051461">
    <property type="entry name" value="UPF0750_membrane"/>
</dbReference>
<keyword evidence="3 6" id="KW-0812">Transmembrane</keyword>
<dbReference type="Pfam" id="PF10035">
    <property type="entry name" value="DUF2179"/>
    <property type="match status" value="1"/>
</dbReference>
<evidence type="ECO:0000256" key="6">
    <source>
        <dbReference type="SAM" id="Phobius"/>
    </source>
</evidence>
<dbReference type="EMBL" id="BQKE01000001">
    <property type="protein sequence ID" value="GJM62238.1"/>
    <property type="molecule type" value="Genomic_DNA"/>
</dbReference>
<evidence type="ECO:0000256" key="2">
    <source>
        <dbReference type="ARBA" id="ARBA00022475"/>
    </source>
</evidence>
<evidence type="ECO:0000313" key="9">
    <source>
        <dbReference type="Proteomes" id="UP001310022"/>
    </source>
</evidence>
<keyword evidence="5 6" id="KW-0472">Membrane</keyword>
<proteinExistence type="predicted"/>
<feature type="transmembrane region" description="Helical" evidence="6">
    <location>
        <begin position="76"/>
        <end position="95"/>
    </location>
</feature>
<sequence>MKSLKNLRVYAIMSLGAFLHCLGWSAFIIPFKISSGGLTGVSTVIFYATEIPVAFSYFLINIALIGLGVKVLGPRFGSRTLYGVVLSSLLFYIFPEYVFHEPLVDDIFSAVVVGSAISGTGIGLVLSQGGSMGGTDIIAMIINKYHNVSPGRILLYCDILIIFASYLVLRKVEAIVYAGVIMFVISYVVDLVLTGEKQSVQVMVFSEREELIAEEISRKFNRGLTIIHGRGHFTKKDRQILMIMARKHEANTLLSLITKADPEAFISVGKVMGVYGKGFESFRR</sequence>
<dbReference type="CDD" id="cd16380">
    <property type="entry name" value="YitT_C"/>
    <property type="match status" value="1"/>
</dbReference>
<dbReference type="InterPro" id="IPR003740">
    <property type="entry name" value="YitT"/>
</dbReference>
<evidence type="ECO:0000256" key="4">
    <source>
        <dbReference type="ARBA" id="ARBA00022989"/>
    </source>
</evidence>
<dbReference type="GO" id="GO:0005886">
    <property type="term" value="C:plasma membrane"/>
    <property type="evidence" value="ECO:0007669"/>
    <property type="project" value="UniProtKB-SubCell"/>
</dbReference>
<reference evidence="8 9" key="1">
    <citation type="submission" date="2021-12" db="EMBL/GenBank/DDBJ databases">
        <title>Genome sequencing of bacteria with rrn-lacking chromosome and rrn-plasmid.</title>
        <authorList>
            <person name="Anda M."/>
            <person name="Iwasaki W."/>
        </authorList>
    </citation>
    <scope>NUCLEOTIDE SEQUENCE [LARGE SCALE GENOMIC DNA]</scope>
    <source>
        <strain evidence="8 9">NBRC 15940</strain>
    </source>
</reference>
<dbReference type="PIRSF" id="PIRSF006483">
    <property type="entry name" value="Membrane_protein_YitT"/>
    <property type="match status" value="1"/>
</dbReference>
<accession>A0AAN4W0A3</accession>
<dbReference type="InterPro" id="IPR019264">
    <property type="entry name" value="DUF2179"/>
</dbReference>
<evidence type="ECO:0000256" key="5">
    <source>
        <dbReference type="ARBA" id="ARBA00023136"/>
    </source>
</evidence>
<evidence type="ECO:0000313" key="8">
    <source>
        <dbReference type="EMBL" id="GJM62238.1"/>
    </source>
</evidence>
<dbReference type="AlphaFoldDB" id="A0AAN4W0A3"/>
<dbReference type="Proteomes" id="UP001310022">
    <property type="component" value="Unassembled WGS sequence"/>
</dbReference>
<dbReference type="PANTHER" id="PTHR33545:SF5">
    <property type="entry name" value="UPF0750 MEMBRANE PROTEIN YITT"/>
    <property type="match status" value="1"/>
</dbReference>
<keyword evidence="4 6" id="KW-1133">Transmembrane helix</keyword>
<comment type="caution">
    <text evidence="8">The sequence shown here is derived from an EMBL/GenBank/DDBJ whole genome shotgun (WGS) entry which is preliminary data.</text>
</comment>
<organism evidence="8 9">
    <name type="scientific">Persicobacter diffluens</name>
    <dbReference type="NCBI Taxonomy" id="981"/>
    <lineage>
        <taxon>Bacteria</taxon>
        <taxon>Pseudomonadati</taxon>
        <taxon>Bacteroidota</taxon>
        <taxon>Cytophagia</taxon>
        <taxon>Cytophagales</taxon>
        <taxon>Persicobacteraceae</taxon>
        <taxon>Persicobacter</taxon>
    </lineage>
</organism>
<gene>
    <name evidence="8" type="ORF">PEDI_27900</name>
</gene>
<evidence type="ECO:0000259" key="7">
    <source>
        <dbReference type="Pfam" id="PF10035"/>
    </source>
</evidence>
<keyword evidence="9" id="KW-1185">Reference proteome</keyword>
<comment type="subcellular location">
    <subcellularLocation>
        <location evidence="1">Cell membrane</location>
        <topology evidence="1">Multi-pass membrane protein</topology>
    </subcellularLocation>
</comment>